<dbReference type="EMBL" id="CP071527">
    <property type="protein sequence ID" value="USQ13749.1"/>
    <property type="molecule type" value="Genomic_DNA"/>
</dbReference>
<dbReference type="RefSeq" id="WP_252580071.1">
    <property type="nucleotide sequence ID" value="NZ_CP071527.1"/>
</dbReference>
<name>A0ABY4Y7Y5_9GAMM</name>
<keyword evidence="1" id="KW-0812">Transmembrane</keyword>
<keyword evidence="4" id="KW-1185">Reference proteome</keyword>
<evidence type="ECO:0000256" key="1">
    <source>
        <dbReference type="SAM" id="Phobius"/>
    </source>
</evidence>
<dbReference type="InterPro" id="IPR001763">
    <property type="entry name" value="Rhodanese-like_dom"/>
</dbReference>
<dbReference type="Proteomes" id="UP001057474">
    <property type="component" value="Chromosome"/>
</dbReference>
<protein>
    <recommendedName>
        <fullName evidence="2">Rhodanese domain-containing protein</fullName>
    </recommendedName>
</protein>
<proteinExistence type="predicted"/>
<organism evidence="3 4">
    <name type="scientific">Legionella lytica</name>
    <dbReference type="NCBI Taxonomy" id="96232"/>
    <lineage>
        <taxon>Bacteria</taxon>
        <taxon>Pseudomonadati</taxon>
        <taxon>Pseudomonadota</taxon>
        <taxon>Gammaproteobacteria</taxon>
        <taxon>Legionellales</taxon>
        <taxon>Legionellaceae</taxon>
        <taxon>Legionella</taxon>
    </lineage>
</organism>
<dbReference type="PROSITE" id="PS50206">
    <property type="entry name" value="RHODANESE_3"/>
    <property type="match status" value="1"/>
</dbReference>
<accession>A0ABY4Y7Y5</accession>
<evidence type="ECO:0000313" key="3">
    <source>
        <dbReference type="EMBL" id="USQ13749.1"/>
    </source>
</evidence>
<evidence type="ECO:0000313" key="4">
    <source>
        <dbReference type="Proteomes" id="UP001057474"/>
    </source>
</evidence>
<dbReference type="Pfam" id="PF05159">
    <property type="entry name" value="Capsule_synth"/>
    <property type="match status" value="2"/>
</dbReference>
<keyword evidence="1" id="KW-0472">Membrane</keyword>
<reference evidence="3" key="1">
    <citation type="submission" date="2021-03" db="EMBL/GenBank/DDBJ databases">
        <title>Legionella lytica PCM 2298.</title>
        <authorList>
            <person name="Koper P."/>
        </authorList>
    </citation>
    <scope>NUCLEOTIDE SEQUENCE</scope>
    <source>
        <strain evidence="3">PCM 2298</strain>
    </source>
</reference>
<feature type="transmembrane region" description="Helical" evidence="1">
    <location>
        <begin position="177"/>
        <end position="200"/>
    </location>
</feature>
<dbReference type="InterPro" id="IPR007833">
    <property type="entry name" value="Capsule_polysaccharide_synth"/>
</dbReference>
<keyword evidence="1" id="KW-1133">Transmembrane helix</keyword>
<gene>
    <name evidence="3" type="ORF">J2N86_13910</name>
</gene>
<sequence>MSHKDQWPNKIRLKKNILLLQGPIGKFFNYFRTFCYKKTNVEQVYKINFHLGELILYRDKNTYFYRGGIEEWGAYFKEILKTHQIEQIFLLSQHRIYHQIAIEIAKQLDIEVYVFEQGYVRPHFITIERNGVNVNTNLSKDPKFYSTLNPPKERSEIKPYDSIILNKHVKNIAMLPYHWLMFVFHAHIYGYGIVVTNYLINRKHVAQFDDRGKWIPYHIFNFLKLFFNLSTDKLNFFVKNTHDNWVKKNKKQYYLYPLQVANDTQITYGANITVEESLKSVIKSFKHHASPETFLVIKHHPIDRGHNNYKKLINSLSKRYGVEHRVKYIYRCDLDITIKNAIGVIVINSTVGLTALQHKVPVICLSNTAIYNIPFLTYQKGLDSFWTESKDFIVNEELFNNFYLYMKKTTQFQGEFYAPYFTQWEQMFC</sequence>
<evidence type="ECO:0000259" key="2">
    <source>
        <dbReference type="PROSITE" id="PS50206"/>
    </source>
</evidence>
<feature type="domain" description="Rhodanese" evidence="2">
    <location>
        <begin position="60"/>
        <end position="81"/>
    </location>
</feature>